<accession>A0AAE0CP75</accession>
<reference evidence="2" key="1">
    <citation type="journal article" date="2023" name="Plant J.">
        <title>Genome sequences and population genomics provide insights into the demographic history, inbreeding, and mutation load of two 'living fossil' tree species of Dipteronia.</title>
        <authorList>
            <person name="Feng Y."/>
            <person name="Comes H.P."/>
            <person name="Chen J."/>
            <person name="Zhu S."/>
            <person name="Lu R."/>
            <person name="Zhang X."/>
            <person name="Li P."/>
            <person name="Qiu J."/>
            <person name="Olsen K.M."/>
            <person name="Qiu Y."/>
        </authorList>
    </citation>
    <scope>NUCLEOTIDE SEQUENCE</scope>
    <source>
        <strain evidence="2">KIB01</strain>
    </source>
</reference>
<sequence>MEGKVDPGCGRRYEDAEDPVYRLKGKELEETRQSIEVWKQWKSLKALKLEDEEEGNRSGATTQLEKDTSGEGNQGKDN</sequence>
<evidence type="ECO:0000313" key="2">
    <source>
        <dbReference type="EMBL" id="KAK2658377.1"/>
    </source>
</evidence>
<protein>
    <submittedName>
        <fullName evidence="2">Uncharacterized protein</fullName>
    </submittedName>
</protein>
<dbReference type="Proteomes" id="UP001280121">
    <property type="component" value="Unassembled WGS sequence"/>
</dbReference>
<feature type="region of interest" description="Disordered" evidence="1">
    <location>
        <begin position="49"/>
        <end position="78"/>
    </location>
</feature>
<keyword evidence="3" id="KW-1185">Reference proteome</keyword>
<evidence type="ECO:0000313" key="3">
    <source>
        <dbReference type="Proteomes" id="UP001280121"/>
    </source>
</evidence>
<evidence type="ECO:0000256" key="1">
    <source>
        <dbReference type="SAM" id="MobiDB-lite"/>
    </source>
</evidence>
<comment type="caution">
    <text evidence="2">The sequence shown here is derived from an EMBL/GenBank/DDBJ whole genome shotgun (WGS) entry which is preliminary data.</text>
</comment>
<name>A0AAE0CP75_9ROSI</name>
<organism evidence="2 3">
    <name type="scientific">Dipteronia dyeriana</name>
    <dbReference type="NCBI Taxonomy" id="168575"/>
    <lineage>
        <taxon>Eukaryota</taxon>
        <taxon>Viridiplantae</taxon>
        <taxon>Streptophyta</taxon>
        <taxon>Embryophyta</taxon>
        <taxon>Tracheophyta</taxon>
        <taxon>Spermatophyta</taxon>
        <taxon>Magnoliopsida</taxon>
        <taxon>eudicotyledons</taxon>
        <taxon>Gunneridae</taxon>
        <taxon>Pentapetalae</taxon>
        <taxon>rosids</taxon>
        <taxon>malvids</taxon>
        <taxon>Sapindales</taxon>
        <taxon>Sapindaceae</taxon>
        <taxon>Hippocastanoideae</taxon>
        <taxon>Acereae</taxon>
        <taxon>Dipteronia</taxon>
    </lineage>
</organism>
<dbReference type="EMBL" id="JANJYI010000002">
    <property type="protein sequence ID" value="KAK2658377.1"/>
    <property type="molecule type" value="Genomic_DNA"/>
</dbReference>
<proteinExistence type="predicted"/>
<feature type="compositionally biased region" description="Basic and acidic residues" evidence="1">
    <location>
        <begin position="64"/>
        <end position="78"/>
    </location>
</feature>
<dbReference type="AlphaFoldDB" id="A0AAE0CP75"/>
<gene>
    <name evidence="2" type="ORF">Ddye_004910</name>
</gene>